<proteinExistence type="predicted"/>
<comment type="caution">
    <text evidence="1">The sequence shown here is derived from an EMBL/GenBank/DDBJ whole genome shotgun (WGS) entry which is preliminary data.</text>
</comment>
<dbReference type="Proteomes" id="UP001457282">
    <property type="component" value="Unassembled WGS sequence"/>
</dbReference>
<keyword evidence="2" id="KW-1185">Reference proteome</keyword>
<gene>
    <name evidence="1" type="ORF">M0R45_009018</name>
</gene>
<organism evidence="1 2">
    <name type="scientific">Rubus argutus</name>
    <name type="common">Southern blackberry</name>
    <dbReference type="NCBI Taxonomy" id="59490"/>
    <lineage>
        <taxon>Eukaryota</taxon>
        <taxon>Viridiplantae</taxon>
        <taxon>Streptophyta</taxon>
        <taxon>Embryophyta</taxon>
        <taxon>Tracheophyta</taxon>
        <taxon>Spermatophyta</taxon>
        <taxon>Magnoliopsida</taxon>
        <taxon>eudicotyledons</taxon>
        <taxon>Gunneridae</taxon>
        <taxon>Pentapetalae</taxon>
        <taxon>rosids</taxon>
        <taxon>fabids</taxon>
        <taxon>Rosales</taxon>
        <taxon>Rosaceae</taxon>
        <taxon>Rosoideae</taxon>
        <taxon>Rosoideae incertae sedis</taxon>
        <taxon>Rubus</taxon>
    </lineage>
</organism>
<dbReference type="EMBL" id="JBEDUW010000002">
    <property type="protein sequence ID" value="KAK9943408.1"/>
    <property type="molecule type" value="Genomic_DNA"/>
</dbReference>
<sequence>MSFKRYGGRARWLGIRGRRRLGATGRRRGSLLEGTAILTCRGRAHGGWEGGAVGDCIAVHSLGTIWAEGGGWVQPYELNMADL</sequence>
<protein>
    <submittedName>
        <fullName evidence="1">Uncharacterized protein</fullName>
    </submittedName>
</protein>
<evidence type="ECO:0000313" key="1">
    <source>
        <dbReference type="EMBL" id="KAK9943408.1"/>
    </source>
</evidence>
<evidence type="ECO:0000313" key="2">
    <source>
        <dbReference type="Proteomes" id="UP001457282"/>
    </source>
</evidence>
<dbReference type="AlphaFoldDB" id="A0AAW1Y687"/>
<name>A0AAW1Y687_RUBAR</name>
<accession>A0AAW1Y687</accession>
<reference evidence="1 2" key="1">
    <citation type="journal article" date="2023" name="G3 (Bethesda)">
        <title>A chromosome-length genome assembly and annotation of blackberry (Rubus argutus, cv. 'Hillquist').</title>
        <authorList>
            <person name="Bruna T."/>
            <person name="Aryal R."/>
            <person name="Dudchenko O."/>
            <person name="Sargent D.J."/>
            <person name="Mead D."/>
            <person name="Buti M."/>
            <person name="Cavallini A."/>
            <person name="Hytonen T."/>
            <person name="Andres J."/>
            <person name="Pham M."/>
            <person name="Weisz D."/>
            <person name="Mascagni F."/>
            <person name="Usai G."/>
            <person name="Natali L."/>
            <person name="Bassil N."/>
            <person name="Fernandez G.E."/>
            <person name="Lomsadze A."/>
            <person name="Armour M."/>
            <person name="Olukolu B."/>
            <person name="Poorten T."/>
            <person name="Britton C."/>
            <person name="Davik J."/>
            <person name="Ashrafi H."/>
            <person name="Aiden E.L."/>
            <person name="Borodovsky M."/>
            <person name="Worthington M."/>
        </authorList>
    </citation>
    <scope>NUCLEOTIDE SEQUENCE [LARGE SCALE GENOMIC DNA]</scope>
    <source>
        <strain evidence="1">PI 553951</strain>
    </source>
</reference>